<feature type="non-terminal residue" evidence="8">
    <location>
        <position position="1"/>
    </location>
</feature>
<keyword evidence="4" id="KW-0808">Transferase</keyword>
<dbReference type="GO" id="GO:0005737">
    <property type="term" value="C:cytoplasm"/>
    <property type="evidence" value="ECO:0007669"/>
    <property type="project" value="TreeGrafter"/>
</dbReference>
<dbReference type="PANTHER" id="PTHR21461">
    <property type="entry name" value="GLYCOSYLTRANSFERASE FAMILY 92 PROTEIN"/>
    <property type="match status" value="1"/>
</dbReference>
<keyword evidence="7" id="KW-0472">Membrane</keyword>
<evidence type="ECO:0000256" key="6">
    <source>
        <dbReference type="ARBA" id="ARBA00022989"/>
    </source>
</evidence>
<dbReference type="AlphaFoldDB" id="A0A1D1ZGR7"/>
<gene>
    <name evidence="8" type="primary">RCOM_0530710_0</name>
    <name evidence="8" type="ORF">g.92139</name>
</gene>
<dbReference type="GO" id="GO:0016020">
    <property type="term" value="C:membrane"/>
    <property type="evidence" value="ECO:0007669"/>
    <property type="project" value="UniProtKB-SubCell"/>
</dbReference>
<evidence type="ECO:0000256" key="5">
    <source>
        <dbReference type="ARBA" id="ARBA00022692"/>
    </source>
</evidence>
<dbReference type="GO" id="GO:0016757">
    <property type="term" value="F:glycosyltransferase activity"/>
    <property type="evidence" value="ECO:0007669"/>
    <property type="project" value="UniProtKB-KW"/>
</dbReference>
<evidence type="ECO:0000256" key="1">
    <source>
        <dbReference type="ARBA" id="ARBA00004167"/>
    </source>
</evidence>
<evidence type="ECO:0000256" key="3">
    <source>
        <dbReference type="ARBA" id="ARBA00022676"/>
    </source>
</evidence>
<dbReference type="PANTHER" id="PTHR21461:SF55">
    <property type="entry name" value="GLYCOSYLTRANSFERASE FAMILY 92 PROTEIN"/>
    <property type="match status" value="1"/>
</dbReference>
<keyword evidence="6" id="KW-1133">Transmembrane helix</keyword>
<dbReference type="SUPFAM" id="SSF53448">
    <property type="entry name" value="Nucleotide-diphospho-sugar transferases"/>
    <property type="match status" value="1"/>
</dbReference>
<evidence type="ECO:0000256" key="4">
    <source>
        <dbReference type="ARBA" id="ARBA00022679"/>
    </source>
</evidence>
<keyword evidence="5" id="KW-0812">Transmembrane</keyword>
<dbReference type="InterPro" id="IPR029044">
    <property type="entry name" value="Nucleotide-diphossugar_trans"/>
</dbReference>
<dbReference type="Pfam" id="PF01697">
    <property type="entry name" value="Glyco_transf_92"/>
    <property type="match status" value="1"/>
</dbReference>
<evidence type="ECO:0000256" key="2">
    <source>
        <dbReference type="ARBA" id="ARBA00007647"/>
    </source>
</evidence>
<keyword evidence="3" id="KW-0328">Glycosyltransferase</keyword>
<dbReference type="InterPro" id="IPR008166">
    <property type="entry name" value="Glyco_transf_92"/>
</dbReference>
<proteinExistence type="inferred from homology"/>
<comment type="subcellular location">
    <subcellularLocation>
        <location evidence="1">Membrane</location>
        <topology evidence="1">Single-pass membrane protein</topology>
    </subcellularLocation>
</comment>
<protein>
    <submittedName>
        <fullName evidence="8">UPF0392 protein RCOM_0530710</fullName>
    </submittedName>
</protein>
<organism evidence="8">
    <name type="scientific">Anthurium amnicola</name>
    <dbReference type="NCBI Taxonomy" id="1678845"/>
    <lineage>
        <taxon>Eukaryota</taxon>
        <taxon>Viridiplantae</taxon>
        <taxon>Streptophyta</taxon>
        <taxon>Embryophyta</taxon>
        <taxon>Tracheophyta</taxon>
        <taxon>Spermatophyta</taxon>
        <taxon>Magnoliopsida</taxon>
        <taxon>Liliopsida</taxon>
        <taxon>Araceae</taxon>
        <taxon>Pothoideae</taxon>
        <taxon>Potheae</taxon>
        <taxon>Anthurium</taxon>
    </lineage>
</organism>
<evidence type="ECO:0000313" key="8">
    <source>
        <dbReference type="EMBL" id="JAT66057.1"/>
    </source>
</evidence>
<reference evidence="8" key="1">
    <citation type="submission" date="2015-07" db="EMBL/GenBank/DDBJ databases">
        <title>Transcriptome Assembly of Anthurium amnicola.</title>
        <authorList>
            <person name="Suzuki J."/>
        </authorList>
    </citation>
    <scope>NUCLEOTIDE SEQUENCE</scope>
</reference>
<dbReference type="EMBL" id="GDJX01001879">
    <property type="protein sequence ID" value="JAT66057.1"/>
    <property type="molecule type" value="Transcribed_RNA"/>
</dbReference>
<accession>A0A1D1ZGR7</accession>
<evidence type="ECO:0000256" key="7">
    <source>
        <dbReference type="ARBA" id="ARBA00023136"/>
    </source>
</evidence>
<name>A0A1D1ZGR7_9ARAE</name>
<sequence>LPSHPAATFPISSLSLSSSVLFYYPSPLPLSLSLVGDLSPHELAEARRPRWWWCRRSRRSPGDPPRRGWRPRPVVMDHRRKQQQRGDPAAGWGGGVTWKGRSYSGSGWGKGSSFWCTLTVVLCCALLSALTFSTFRLFGVSFRPVLAATWQQTPALHAMSDASAGASDLLAILRNPSNLHVHDAVSFPDQLLFFLHRPFQLSSLATEPDAGRLPHLRCLYFSPSSPRPGLALHPVAVDLPRGMVRCPLQPRGFLVSLGDGSGGEPLVPPVSPRQWDALAYESLLDPRDNSTIVFVKGLNLRPERLSDASRYECVFGWDFARPRYLLTSDALSVAQEVVRCRTPLSVLRRHYQPPPTSLQGGRTQLPVMVSVKAKGRGVHIMPSVARPAPIGSGNGEGRRKEKKKHRMCVCTMVRNQARFLREWVAYHARIGVERWFIYDNNSNDSVEHVARGMVGYNVTAHAWPWVKTQEAGFAHCALRARAACDWVGFIDVDEFLYLPSPELSLHEVLTNYSTEFPWVAELRTVCHTFGPSGRRAPPPDGVTTGYTCRMAAPERHKSIVRPEALSASLINVVHHFHLRDGFRYVNVDRNLMVINHYKYQAWEVFKEKFYRRVATYVADWQDKENEGSKDRAPGLGTKAVEPPDWHRRFCEVEDTGLRDRVLRIFADPETGRLPWQP</sequence>
<comment type="similarity">
    <text evidence="2">Belongs to the glycosyltransferase 92 family.</text>
</comment>